<keyword evidence="1" id="KW-0812">Transmembrane</keyword>
<keyword evidence="1" id="KW-1133">Transmembrane helix</keyword>
<protein>
    <submittedName>
        <fullName evidence="2">Uncharacterized protein</fullName>
    </submittedName>
</protein>
<dbReference type="EMBL" id="DAKRPA010000007">
    <property type="protein sequence ID" value="DBA04565.1"/>
    <property type="molecule type" value="Genomic_DNA"/>
</dbReference>
<keyword evidence="1" id="KW-0472">Membrane</keyword>
<sequence>MNGAESFNLVAYISAGAIQMRNTWILGVVVSLLMIIQRFALGVRGGGSSYTGGIVGIRGFAIGITSSITIFGQVRQLTFRDTAIAEFTVLHASPFLRRRHATAYDTPTEFGFRYEMKILCIAFICVVVAGLLARVVIVAVKVANKASHEVGVLWAKSHYVPLSVGNIVAVTTHGVFWKVGHLSDKITAIEPPSNTADAANGTRRSSVVRRTSLGETGHLQRRGSSAGRWCHDCQQTMDTKWQASQGCVVHECIFDICRRTPRVWCIVRMTNVVLMTDPLALWIAYGFGRRLYVHRFSWLPRSPSSTDTSPHMQLTVLSPVSLDTYSAHVHDPRTVPICIDAINSRTVPWRVLIECG</sequence>
<evidence type="ECO:0000313" key="3">
    <source>
        <dbReference type="Proteomes" id="UP001146120"/>
    </source>
</evidence>
<evidence type="ECO:0000256" key="1">
    <source>
        <dbReference type="SAM" id="Phobius"/>
    </source>
</evidence>
<organism evidence="2 3">
    <name type="scientific">Lagenidium giganteum</name>
    <dbReference type="NCBI Taxonomy" id="4803"/>
    <lineage>
        <taxon>Eukaryota</taxon>
        <taxon>Sar</taxon>
        <taxon>Stramenopiles</taxon>
        <taxon>Oomycota</taxon>
        <taxon>Peronosporomycetes</taxon>
        <taxon>Pythiales</taxon>
        <taxon>Pythiaceae</taxon>
    </lineage>
</organism>
<gene>
    <name evidence="2" type="ORF">N0F65_011113</name>
</gene>
<dbReference type="Proteomes" id="UP001146120">
    <property type="component" value="Unassembled WGS sequence"/>
</dbReference>
<evidence type="ECO:0000313" key="2">
    <source>
        <dbReference type="EMBL" id="DBA04565.1"/>
    </source>
</evidence>
<dbReference type="AlphaFoldDB" id="A0AAV2ZLV7"/>
<proteinExistence type="predicted"/>
<reference evidence="2" key="1">
    <citation type="submission" date="2022-11" db="EMBL/GenBank/DDBJ databases">
        <authorList>
            <person name="Morgan W.R."/>
            <person name="Tartar A."/>
        </authorList>
    </citation>
    <scope>NUCLEOTIDE SEQUENCE</scope>
    <source>
        <strain evidence="2">ARSEF 373</strain>
    </source>
</reference>
<name>A0AAV2ZLV7_9STRA</name>
<accession>A0AAV2ZLV7</accession>
<reference evidence="2" key="2">
    <citation type="journal article" date="2023" name="Microbiol Resour">
        <title>Decontamination and Annotation of the Draft Genome Sequence of the Oomycete Lagenidium giganteum ARSEF 373.</title>
        <authorList>
            <person name="Morgan W.R."/>
            <person name="Tartar A."/>
        </authorList>
    </citation>
    <scope>NUCLEOTIDE SEQUENCE</scope>
    <source>
        <strain evidence="2">ARSEF 373</strain>
    </source>
</reference>
<comment type="caution">
    <text evidence="2">The sequence shown here is derived from an EMBL/GenBank/DDBJ whole genome shotgun (WGS) entry which is preliminary data.</text>
</comment>
<feature type="transmembrane region" description="Helical" evidence="1">
    <location>
        <begin position="24"/>
        <end position="43"/>
    </location>
</feature>
<keyword evidence="3" id="KW-1185">Reference proteome</keyword>
<feature type="transmembrane region" description="Helical" evidence="1">
    <location>
        <begin position="49"/>
        <end position="71"/>
    </location>
</feature>
<feature type="transmembrane region" description="Helical" evidence="1">
    <location>
        <begin position="118"/>
        <end position="140"/>
    </location>
</feature>